<dbReference type="AlphaFoldDB" id="A0AAQ3SJU0"/>
<reference evidence="4 5" key="1">
    <citation type="submission" date="2024-02" db="EMBL/GenBank/DDBJ databases">
        <title>High-quality chromosome-scale genome assembly of Pensacola bahiagrass (Paspalum notatum Flugge var. saurae).</title>
        <authorList>
            <person name="Vega J.M."/>
            <person name="Podio M."/>
            <person name="Orjuela J."/>
            <person name="Siena L.A."/>
            <person name="Pessino S.C."/>
            <person name="Combes M.C."/>
            <person name="Mariac C."/>
            <person name="Albertini E."/>
            <person name="Pupilli F."/>
            <person name="Ortiz J.P.A."/>
            <person name="Leblanc O."/>
        </authorList>
    </citation>
    <scope>NUCLEOTIDE SEQUENCE [LARGE SCALE GENOMIC DNA]</scope>
    <source>
        <strain evidence="4">R1</strain>
        <tissue evidence="4">Leaf</tissue>
    </source>
</reference>
<dbReference type="EMBL" id="CP144745">
    <property type="protein sequence ID" value="WVZ54557.1"/>
    <property type="molecule type" value="Genomic_DNA"/>
</dbReference>
<evidence type="ECO:0000256" key="1">
    <source>
        <dbReference type="ARBA" id="ARBA00022737"/>
    </source>
</evidence>
<keyword evidence="5" id="KW-1185">Reference proteome</keyword>
<evidence type="ECO:0000259" key="2">
    <source>
        <dbReference type="Pfam" id="PF23559"/>
    </source>
</evidence>
<feature type="domain" description="Disease resistance R13L4/SHOC-2-like LRR" evidence="3">
    <location>
        <begin position="136"/>
        <end position="476"/>
    </location>
</feature>
<dbReference type="InterPro" id="IPR032675">
    <property type="entry name" value="LRR_dom_sf"/>
</dbReference>
<organism evidence="4 5">
    <name type="scientific">Paspalum notatum var. saurae</name>
    <dbReference type="NCBI Taxonomy" id="547442"/>
    <lineage>
        <taxon>Eukaryota</taxon>
        <taxon>Viridiplantae</taxon>
        <taxon>Streptophyta</taxon>
        <taxon>Embryophyta</taxon>
        <taxon>Tracheophyta</taxon>
        <taxon>Spermatophyta</taxon>
        <taxon>Magnoliopsida</taxon>
        <taxon>Liliopsida</taxon>
        <taxon>Poales</taxon>
        <taxon>Poaceae</taxon>
        <taxon>PACMAD clade</taxon>
        <taxon>Panicoideae</taxon>
        <taxon>Andropogonodae</taxon>
        <taxon>Paspaleae</taxon>
        <taxon>Paspalinae</taxon>
        <taxon>Paspalum</taxon>
    </lineage>
</organism>
<dbReference type="SUPFAM" id="SSF52058">
    <property type="entry name" value="L domain-like"/>
    <property type="match status" value="1"/>
</dbReference>
<evidence type="ECO:0000313" key="4">
    <source>
        <dbReference type="EMBL" id="WVZ54557.1"/>
    </source>
</evidence>
<proteinExistence type="predicted"/>
<gene>
    <name evidence="4" type="ORF">U9M48_005338</name>
</gene>
<evidence type="ECO:0000313" key="5">
    <source>
        <dbReference type="Proteomes" id="UP001341281"/>
    </source>
</evidence>
<accession>A0AAQ3SJU0</accession>
<dbReference type="PANTHER" id="PTHR23155:SF906">
    <property type="entry name" value="OS08G0205100 PROTEIN"/>
    <property type="match status" value="1"/>
</dbReference>
<dbReference type="Pfam" id="PF23598">
    <property type="entry name" value="LRR_14"/>
    <property type="match status" value="1"/>
</dbReference>
<dbReference type="InterPro" id="IPR055414">
    <property type="entry name" value="LRR_R13L4/SHOC2-like"/>
</dbReference>
<dbReference type="PANTHER" id="PTHR23155">
    <property type="entry name" value="DISEASE RESISTANCE PROTEIN RP"/>
    <property type="match status" value="1"/>
</dbReference>
<sequence>MLIVHWYRDDLVFQCVAEGFTSGVHGRDAVEVARGYLNELVNRSMIIQCVEHVLRGPRGDHISYRVHDMVLDLILSRSTEENFLCVVQNLQSIGMRQQYKARRLSLQFDGRSLVESAARISLMHVRSLIIFPWPLCSLGLLELRALDDLDLTLIGKLFQLRYLCISGNYERLQLPKEISGIQHLEALKIVSFGLSSVPRDIVYLPALLYLQFPPGAVFPDGIGNLNRLHTLRKFDPSKQSVANICALGELLNLRVPELWINGVSFATKAAHIDALLSSLEKLIGSNMKNLSIISPDENMGHHDRWSSLCFPYSHLEQLDLSRIRFPRMPSWVCQLRTLSSLEIDVVELCQDDVAAFAGLPALAHLVLCAQNVPRGGVVFSTGTTFMVLGYLRIPDVAAKVGITFEAGSMPQAEVLRFHLRADYVMRHGVKLAGIEHLPKLKQVIVYVRFRGCAESERPVTKAAIQGAFDPHPSCSKIKTPKINQTYG</sequence>
<dbReference type="Gene3D" id="3.80.10.10">
    <property type="entry name" value="Ribonuclease Inhibitor"/>
    <property type="match status" value="1"/>
</dbReference>
<name>A0AAQ3SJU0_PASNO</name>
<feature type="domain" description="Disease resistance protein winged helix" evidence="2">
    <location>
        <begin position="8"/>
        <end position="74"/>
    </location>
</feature>
<dbReference type="InterPro" id="IPR044974">
    <property type="entry name" value="Disease_R_plants"/>
</dbReference>
<dbReference type="Proteomes" id="UP001341281">
    <property type="component" value="Chromosome 01"/>
</dbReference>
<evidence type="ECO:0000259" key="3">
    <source>
        <dbReference type="Pfam" id="PF23598"/>
    </source>
</evidence>
<protein>
    <submittedName>
        <fullName evidence="4">Uncharacterized protein</fullName>
    </submittedName>
</protein>
<dbReference type="GO" id="GO:0098542">
    <property type="term" value="P:defense response to other organism"/>
    <property type="evidence" value="ECO:0007669"/>
    <property type="project" value="TreeGrafter"/>
</dbReference>
<keyword evidence="1" id="KW-0677">Repeat</keyword>
<dbReference type="InterPro" id="IPR058922">
    <property type="entry name" value="WHD_DRP"/>
</dbReference>
<dbReference type="Pfam" id="PF23559">
    <property type="entry name" value="WHD_DRP"/>
    <property type="match status" value="1"/>
</dbReference>